<name>A0A971CYW7_9BIFI</name>
<evidence type="ECO:0000259" key="1">
    <source>
        <dbReference type="SMART" id="SM00507"/>
    </source>
</evidence>
<comment type="caution">
    <text evidence="2">The sequence shown here is derived from an EMBL/GenBank/DDBJ whole genome shotgun (WGS) entry which is preliminary data.</text>
</comment>
<evidence type="ECO:0000313" key="2">
    <source>
        <dbReference type="EMBL" id="NLT79466.1"/>
    </source>
</evidence>
<dbReference type="GO" id="GO:0008270">
    <property type="term" value="F:zinc ion binding"/>
    <property type="evidence" value="ECO:0007669"/>
    <property type="project" value="InterPro"/>
</dbReference>
<organism evidence="2 3">
    <name type="scientific">Bifidobacterium crudilactis</name>
    <dbReference type="NCBI Taxonomy" id="327277"/>
    <lineage>
        <taxon>Bacteria</taxon>
        <taxon>Bacillati</taxon>
        <taxon>Actinomycetota</taxon>
        <taxon>Actinomycetes</taxon>
        <taxon>Bifidobacteriales</taxon>
        <taxon>Bifidobacteriaceae</taxon>
        <taxon>Bifidobacterium</taxon>
    </lineage>
</organism>
<keyword evidence="2" id="KW-0540">Nuclease</keyword>
<keyword evidence="2" id="KW-0255">Endonuclease</keyword>
<reference evidence="2" key="1">
    <citation type="journal article" date="2020" name="Biotechnol. Biofuels">
        <title>New insights from the biogas microbiome by comprehensive genome-resolved metagenomics of nearly 1600 species originating from multiple anaerobic digesters.</title>
        <authorList>
            <person name="Campanaro S."/>
            <person name="Treu L."/>
            <person name="Rodriguez-R L.M."/>
            <person name="Kovalovszki A."/>
            <person name="Ziels R.M."/>
            <person name="Maus I."/>
            <person name="Zhu X."/>
            <person name="Kougias P.G."/>
            <person name="Basile A."/>
            <person name="Luo G."/>
            <person name="Schluter A."/>
            <person name="Konstantinidis K.T."/>
            <person name="Angelidaki I."/>
        </authorList>
    </citation>
    <scope>NUCLEOTIDE SEQUENCE</scope>
    <source>
        <strain evidence="2">AS01afH2WH_6</strain>
    </source>
</reference>
<dbReference type="InterPro" id="IPR002711">
    <property type="entry name" value="HNH"/>
</dbReference>
<feature type="domain" description="HNH nuclease" evidence="1">
    <location>
        <begin position="10"/>
        <end position="63"/>
    </location>
</feature>
<reference evidence="2" key="2">
    <citation type="submission" date="2020-01" db="EMBL/GenBank/DDBJ databases">
        <authorList>
            <person name="Campanaro S."/>
        </authorList>
    </citation>
    <scope>NUCLEOTIDE SEQUENCE</scope>
    <source>
        <strain evidence="2">AS01afH2WH_6</strain>
    </source>
</reference>
<dbReference type="GO" id="GO:0003676">
    <property type="term" value="F:nucleic acid binding"/>
    <property type="evidence" value="ECO:0007669"/>
    <property type="project" value="InterPro"/>
</dbReference>
<sequence length="245" mass="27602">MARRQTIDPLVRAEVIQRWGNTCWLSLPGCTKRGEEDDHVRPFHIGGLDTVANIRRACKHCNASRQDRILSGYGANIHVVLGPPEAGKTTYVAEHAASDALVLDFDRLAGCICPDVDIRKERPAPLVAAAQSAWQGAYRRLVRLGDPVDVWLIKSIPSNKRHPRMLDEWIALDYSLHVVDPGAQTVFDRLTEHDRTHGEQTVARQWYALRITQQLVDAKQKARRDELARLGLRSSPPSTSVRPEW</sequence>
<dbReference type="Pfam" id="PF01844">
    <property type="entry name" value="HNH"/>
    <property type="match status" value="1"/>
</dbReference>
<dbReference type="SMART" id="SM00507">
    <property type="entry name" value="HNHc"/>
    <property type="match status" value="1"/>
</dbReference>
<accession>A0A971CYW7</accession>
<dbReference type="RefSeq" id="WP_273173311.1">
    <property type="nucleotide sequence ID" value="NZ_CP181270.1"/>
</dbReference>
<dbReference type="AlphaFoldDB" id="A0A971CYW7"/>
<gene>
    <name evidence="2" type="ORF">GXW98_04155</name>
</gene>
<keyword evidence="2" id="KW-0378">Hydrolase</keyword>
<dbReference type="Gene3D" id="1.10.30.50">
    <property type="match status" value="1"/>
</dbReference>
<dbReference type="Proteomes" id="UP000767327">
    <property type="component" value="Unassembled WGS sequence"/>
</dbReference>
<protein>
    <submittedName>
        <fullName evidence="2">HNH endonuclease</fullName>
    </submittedName>
</protein>
<dbReference type="GO" id="GO:0004519">
    <property type="term" value="F:endonuclease activity"/>
    <property type="evidence" value="ECO:0007669"/>
    <property type="project" value="UniProtKB-KW"/>
</dbReference>
<evidence type="ECO:0000313" key="3">
    <source>
        <dbReference type="Proteomes" id="UP000767327"/>
    </source>
</evidence>
<proteinExistence type="predicted"/>
<dbReference type="CDD" id="cd00085">
    <property type="entry name" value="HNHc"/>
    <property type="match status" value="1"/>
</dbReference>
<dbReference type="InterPro" id="IPR003615">
    <property type="entry name" value="HNH_nuc"/>
</dbReference>
<dbReference type="EMBL" id="JAAXZR010000018">
    <property type="protein sequence ID" value="NLT79466.1"/>
    <property type="molecule type" value="Genomic_DNA"/>
</dbReference>